<evidence type="ECO:0000256" key="3">
    <source>
        <dbReference type="RuleBase" id="RU000524"/>
    </source>
</evidence>
<gene>
    <name evidence="4" type="ORF">DM484_17550</name>
</gene>
<dbReference type="SUPFAM" id="SSF50249">
    <property type="entry name" value="Nucleic acid-binding proteins"/>
    <property type="match status" value="1"/>
</dbReference>
<dbReference type="Gene3D" id="2.40.50.140">
    <property type="entry name" value="Nucleic acid-binding proteins"/>
    <property type="match status" value="1"/>
</dbReference>
<dbReference type="NCBIfam" id="TIGR00621">
    <property type="entry name" value="ssb"/>
    <property type="match status" value="1"/>
</dbReference>
<comment type="caution">
    <text evidence="4">The sequence shown here is derived from an EMBL/GenBank/DDBJ whole genome shotgun (WGS) entry which is preliminary data.</text>
</comment>
<dbReference type="PROSITE" id="PS50935">
    <property type="entry name" value="SSB"/>
    <property type="match status" value="1"/>
</dbReference>
<dbReference type="CDD" id="cd04496">
    <property type="entry name" value="SSB_OBF"/>
    <property type="match status" value="1"/>
</dbReference>
<keyword evidence="1 2" id="KW-0238">DNA-binding</keyword>
<dbReference type="Pfam" id="PF00436">
    <property type="entry name" value="SSB"/>
    <property type="match status" value="1"/>
</dbReference>
<organism evidence="4 5">
    <name type="scientific">Candidatus Methylumidiphilus alinenensis</name>
    <dbReference type="NCBI Taxonomy" id="2202197"/>
    <lineage>
        <taxon>Bacteria</taxon>
        <taxon>Pseudomonadati</taxon>
        <taxon>Pseudomonadota</taxon>
        <taxon>Gammaproteobacteria</taxon>
        <taxon>Methylococcales</taxon>
        <taxon>Candidatus Methylumidiphilus</taxon>
    </lineage>
</organism>
<dbReference type="InterPro" id="IPR000424">
    <property type="entry name" value="Primosome_PriB/ssb"/>
</dbReference>
<dbReference type="GO" id="GO:0003697">
    <property type="term" value="F:single-stranded DNA binding"/>
    <property type="evidence" value="ECO:0007669"/>
    <property type="project" value="InterPro"/>
</dbReference>
<protein>
    <recommendedName>
        <fullName evidence="3">Single-stranded DNA-binding protein</fullName>
    </recommendedName>
</protein>
<dbReference type="GO" id="GO:0006260">
    <property type="term" value="P:DNA replication"/>
    <property type="evidence" value="ECO:0007669"/>
    <property type="project" value="InterPro"/>
</dbReference>
<reference evidence="4 5" key="1">
    <citation type="journal article" date="2018" name="Aquat. Microb. Ecol.">
        <title>Gammaproteobacterial methanotrophs dominate.</title>
        <authorList>
            <person name="Rissanen A.J."/>
            <person name="Saarenheimo J."/>
            <person name="Tiirola M."/>
            <person name="Peura S."/>
            <person name="Aalto S.L."/>
            <person name="Karvinen A."/>
            <person name="Nykanen H."/>
        </authorList>
    </citation>
    <scope>NUCLEOTIDE SEQUENCE [LARGE SCALE GENOMIC DNA]</scope>
    <source>
        <strain evidence="4">AMbin10</strain>
    </source>
</reference>
<evidence type="ECO:0000313" key="5">
    <source>
        <dbReference type="Proteomes" id="UP000249396"/>
    </source>
</evidence>
<proteinExistence type="predicted"/>
<dbReference type="EMBL" id="QJPH01000370">
    <property type="protein sequence ID" value="PZN75967.1"/>
    <property type="molecule type" value="Genomic_DNA"/>
</dbReference>
<evidence type="ECO:0000313" key="4">
    <source>
        <dbReference type="EMBL" id="PZN75967.1"/>
    </source>
</evidence>
<sequence length="54" mass="6194">MRYAQDGTAIANLLLGTNEYYKDKATGERKDRTEWHRVVLFGRTAEIAGEYLNS</sequence>
<name>A0A2W4SZV0_9GAMM</name>
<evidence type="ECO:0000256" key="2">
    <source>
        <dbReference type="PROSITE-ProRule" id="PRU00252"/>
    </source>
</evidence>
<dbReference type="InterPro" id="IPR011344">
    <property type="entry name" value="ssDNA-bd"/>
</dbReference>
<dbReference type="AlphaFoldDB" id="A0A2W4SZV0"/>
<evidence type="ECO:0000256" key="1">
    <source>
        <dbReference type="ARBA" id="ARBA00023125"/>
    </source>
</evidence>
<dbReference type="Proteomes" id="UP000249396">
    <property type="component" value="Unassembled WGS sequence"/>
</dbReference>
<accession>A0A2W4SZV0</accession>
<dbReference type="InterPro" id="IPR012340">
    <property type="entry name" value="NA-bd_OB-fold"/>
</dbReference>